<sequence length="1175" mass="126041">MVDNTGDKRGVAPNKGQYNGPVWHESGSFKGYMKKLAEKKAAGLVPNSTTGGPPIHTNSGTLKSRQGGSFWLPTLGPLGKAPHAGDGYVFYRNVLDYGADNTGATNTEEAINAAIIDGDRCGEECGNTFVLGALIYFPPGTYKVCTPIIQYYLTQFVGDPLDRPVIKGCDEFTGIALVDVDPYVPNQAQPDGTGVNWYINQNQFFRQIRNFVFDLTDMPAATDENGQKLVPTGLHWQVSQACSLQNLLFRMPTAGSSGAPPTHVGIFTENGSGGFVSDLVFEGGAIGWRVGSQQYTATKLQFRNCITAVQMVWDWGFNWHKIDIEGGSIAFNISGRGGIDGQGIGSVSIIDSTVSNVPIGVLTNNHATAPPNIVIDNTAFNNVGAIVIVEGGETLLEGGTTTVALWANGRRYIGGQGERVTSHVEDRPTKPEALLDGSGQLFTRLRPQYEDLPASSFLIATEHGCSNDATGDNTAAINSFLQQAAAAGQVAYFPAGIYSVQGTVTFPTGSKIQGSGWSQIQATGSYFADVENPKVVVRVGEDGDVGTMEIVDMLFTAKGATAGAIMMEWNVHESSQGAAALWDSHIRVGGGIGTDLDVDTCPKFSENDACICVSMLLHVTKQASGYFENFWAWVADHDNDMVLYWELDSSKSQISLFGARGVLIESQGPVWIYGSGSEHLIYYQYELLGAKDVYLGHIQTESPYFQPKPVSPSPMDKALGVFPGDPDWSDCTKETCEMAWGLRIIDSEGVMLHSAGLYSWFNNYRQTCLKSEDCQQKIMEVRGSKDVSIFNIFSKAAEEIGTGNTNGSSIQLDDGNQQGYTSEISLWFPEDGEPGGGEVVYVGPEVYTTHTAQCASPPCVFVMPPTTLSSQTTITVPPFTTDLEVVATVDGKFTVMTTTVTITIGSIVTDVVPVSNHNVTRGQIPGAPFWVTPSITFPPTGIPITKPDGVVTTRNITLPPWPQIITWQGGGGSGLDPASSPGTGISPGETLPGGTTTTSSGGSSGGTPPPFTVTFPDLTYTAPAVFFTCPPNTHYVPEFDAMITLDNCDEAQGGTTLQWDCPVTATVEIDEPTSVDFQLGCTRWTGVSEPTPTMTEFPLGYELVWVEEDGEDDGDDETSTCRLWFFFICIDWGVRIGGWRWSFPGPVVIIGPPPIKWPPGITVKGSLPGPWPPIT</sequence>
<comment type="caution">
    <text evidence="1">The sequence shown here is derived from an EMBL/GenBank/DDBJ whole genome shotgun (WGS) entry which is preliminary data.</text>
</comment>
<keyword evidence="2" id="KW-1185">Reference proteome</keyword>
<name>A0ACB7PPI8_9PEZI</name>
<gene>
    <name evidence="1" type="ORF">F5144DRAFT_638007</name>
</gene>
<dbReference type="EMBL" id="JAGIZQ010000001">
    <property type="protein sequence ID" value="KAH6650774.1"/>
    <property type="molecule type" value="Genomic_DNA"/>
</dbReference>
<proteinExistence type="predicted"/>
<reference evidence="1 2" key="1">
    <citation type="journal article" date="2021" name="Nat. Commun.">
        <title>Genetic determinants of endophytism in the Arabidopsis root mycobiome.</title>
        <authorList>
            <person name="Mesny F."/>
            <person name="Miyauchi S."/>
            <person name="Thiergart T."/>
            <person name="Pickel B."/>
            <person name="Atanasova L."/>
            <person name="Karlsson M."/>
            <person name="Huettel B."/>
            <person name="Barry K.W."/>
            <person name="Haridas S."/>
            <person name="Chen C."/>
            <person name="Bauer D."/>
            <person name="Andreopoulos W."/>
            <person name="Pangilinan J."/>
            <person name="LaButti K."/>
            <person name="Riley R."/>
            <person name="Lipzen A."/>
            <person name="Clum A."/>
            <person name="Drula E."/>
            <person name="Henrissat B."/>
            <person name="Kohler A."/>
            <person name="Grigoriev I.V."/>
            <person name="Martin F.M."/>
            <person name="Hacquard S."/>
        </authorList>
    </citation>
    <scope>NUCLEOTIDE SEQUENCE [LARGE SCALE GENOMIC DNA]</scope>
    <source>
        <strain evidence="1 2">MPI-SDFR-AT-0079</strain>
    </source>
</reference>
<evidence type="ECO:0000313" key="2">
    <source>
        <dbReference type="Proteomes" id="UP000724584"/>
    </source>
</evidence>
<protein>
    <submittedName>
        <fullName evidence="1">Exo-beta-1,3-glucanase</fullName>
    </submittedName>
</protein>
<dbReference type="Proteomes" id="UP000724584">
    <property type="component" value="Unassembled WGS sequence"/>
</dbReference>
<evidence type="ECO:0000313" key="1">
    <source>
        <dbReference type="EMBL" id="KAH6650774.1"/>
    </source>
</evidence>
<accession>A0ACB7PPI8</accession>
<organism evidence="1 2">
    <name type="scientific">Chaetomium tenue</name>
    <dbReference type="NCBI Taxonomy" id="1854479"/>
    <lineage>
        <taxon>Eukaryota</taxon>
        <taxon>Fungi</taxon>
        <taxon>Dikarya</taxon>
        <taxon>Ascomycota</taxon>
        <taxon>Pezizomycotina</taxon>
        <taxon>Sordariomycetes</taxon>
        <taxon>Sordariomycetidae</taxon>
        <taxon>Sordariales</taxon>
        <taxon>Chaetomiaceae</taxon>
        <taxon>Chaetomium</taxon>
    </lineage>
</organism>